<keyword evidence="1" id="KW-0175">Coiled coil</keyword>
<name>A0A1R2BK82_9CILI</name>
<evidence type="ECO:0000256" key="2">
    <source>
        <dbReference type="SAM" id="MobiDB-lite"/>
    </source>
</evidence>
<protein>
    <submittedName>
        <fullName evidence="3">Uncharacterized protein</fullName>
    </submittedName>
</protein>
<organism evidence="3 4">
    <name type="scientific">Stentor coeruleus</name>
    <dbReference type="NCBI Taxonomy" id="5963"/>
    <lineage>
        <taxon>Eukaryota</taxon>
        <taxon>Sar</taxon>
        <taxon>Alveolata</taxon>
        <taxon>Ciliophora</taxon>
        <taxon>Postciliodesmatophora</taxon>
        <taxon>Heterotrichea</taxon>
        <taxon>Heterotrichida</taxon>
        <taxon>Stentoridae</taxon>
        <taxon>Stentor</taxon>
    </lineage>
</organism>
<proteinExistence type="predicted"/>
<evidence type="ECO:0000313" key="4">
    <source>
        <dbReference type="Proteomes" id="UP000187209"/>
    </source>
</evidence>
<keyword evidence="4" id="KW-1185">Reference proteome</keyword>
<comment type="caution">
    <text evidence="3">The sequence shown here is derived from an EMBL/GenBank/DDBJ whole genome shotgun (WGS) entry which is preliminary data.</text>
</comment>
<feature type="compositionally biased region" description="Polar residues" evidence="2">
    <location>
        <begin position="11"/>
        <end position="37"/>
    </location>
</feature>
<sequence>MVSKQQMISFIERTSNVPKTSSKHSSNNPTTSYSDTISPIKKITKAPSKSISILQSPKSATIKPLNSTTHKESDQKEKLLIKSSLEFIKSLTNTINDLEILNDLKAKKNSEFSSKEYQVLNKAKSIIEEHKKNVQSVPMSPNVDKYEKSFMFFAKETAEELSFLETKCKELEEENLGMKNIIGESNEKIGKDIDSILGYLKEKVGDEENVGKGLIIGKIVGNYGVGIKEVCEKWGEEYKVESFEKVCKGLSKMIVVEHEGWSDARDEFASKITTLRNYKMELKDKILEKTL</sequence>
<evidence type="ECO:0000256" key="1">
    <source>
        <dbReference type="SAM" id="Coils"/>
    </source>
</evidence>
<reference evidence="3 4" key="1">
    <citation type="submission" date="2016-11" db="EMBL/GenBank/DDBJ databases">
        <title>The macronuclear genome of Stentor coeruleus: a giant cell with tiny introns.</title>
        <authorList>
            <person name="Slabodnick M."/>
            <person name="Ruby J.G."/>
            <person name="Reiff S.B."/>
            <person name="Swart E.C."/>
            <person name="Gosai S."/>
            <person name="Prabakaran S."/>
            <person name="Witkowska E."/>
            <person name="Larue G.E."/>
            <person name="Fisher S."/>
            <person name="Freeman R.M."/>
            <person name="Gunawardena J."/>
            <person name="Chu W."/>
            <person name="Stover N.A."/>
            <person name="Gregory B.D."/>
            <person name="Nowacki M."/>
            <person name="Derisi J."/>
            <person name="Roy S.W."/>
            <person name="Marshall W.F."/>
            <person name="Sood P."/>
        </authorList>
    </citation>
    <scope>NUCLEOTIDE SEQUENCE [LARGE SCALE GENOMIC DNA]</scope>
    <source>
        <strain evidence="3">WM001</strain>
    </source>
</reference>
<dbReference type="EMBL" id="MPUH01000590">
    <property type="protein sequence ID" value="OMJ77166.1"/>
    <property type="molecule type" value="Genomic_DNA"/>
</dbReference>
<dbReference type="AlphaFoldDB" id="A0A1R2BK82"/>
<gene>
    <name evidence="3" type="ORF">SteCoe_23308</name>
</gene>
<feature type="coiled-coil region" evidence="1">
    <location>
        <begin position="154"/>
        <end position="181"/>
    </location>
</feature>
<accession>A0A1R2BK82</accession>
<dbReference type="Proteomes" id="UP000187209">
    <property type="component" value="Unassembled WGS sequence"/>
</dbReference>
<feature type="region of interest" description="Disordered" evidence="2">
    <location>
        <begin position="11"/>
        <end position="38"/>
    </location>
</feature>
<evidence type="ECO:0000313" key="3">
    <source>
        <dbReference type="EMBL" id="OMJ77166.1"/>
    </source>
</evidence>